<keyword evidence="1 2" id="KW-0808">Transferase</keyword>
<dbReference type="InterPro" id="IPR037143">
    <property type="entry name" value="4-PPantetheinyl_Trfase_dom_sf"/>
</dbReference>
<dbReference type="PANTHER" id="PTHR12215">
    <property type="entry name" value="PHOSPHOPANTETHEINE TRANSFERASE"/>
    <property type="match status" value="1"/>
</dbReference>
<evidence type="ECO:0000313" key="3">
    <source>
        <dbReference type="Proteomes" id="UP000288361"/>
    </source>
</evidence>
<dbReference type="GO" id="GO:0005829">
    <property type="term" value="C:cytosol"/>
    <property type="evidence" value="ECO:0007669"/>
    <property type="project" value="TreeGrafter"/>
</dbReference>
<organism evidence="2 3">
    <name type="scientific">Idiomarina piscisalsi</name>
    <dbReference type="NCBI Taxonomy" id="1096243"/>
    <lineage>
        <taxon>Bacteria</taxon>
        <taxon>Pseudomonadati</taxon>
        <taxon>Pseudomonadota</taxon>
        <taxon>Gammaproteobacteria</taxon>
        <taxon>Alteromonadales</taxon>
        <taxon>Idiomarinaceae</taxon>
        <taxon>Idiomarina</taxon>
    </lineage>
</organism>
<gene>
    <name evidence="2" type="ORF">CWI73_07135</name>
</gene>
<dbReference type="GO" id="GO:0019878">
    <property type="term" value="P:lysine biosynthetic process via aminoadipic acid"/>
    <property type="evidence" value="ECO:0007669"/>
    <property type="project" value="TreeGrafter"/>
</dbReference>
<proteinExistence type="predicted"/>
<dbReference type="Gene3D" id="3.90.470.20">
    <property type="entry name" value="4'-phosphopantetheinyl transferase domain"/>
    <property type="match status" value="1"/>
</dbReference>
<dbReference type="EMBL" id="PIQA01000004">
    <property type="protein sequence ID" value="RUO64460.1"/>
    <property type="molecule type" value="Genomic_DNA"/>
</dbReference>
<evidence type="ECO:0000256" key="1">
    <source>
        <dbReference type="ARBA" id="ARBA00022679"/>
    </source>
</evidence>
<sequence length="175" mass="19630">MVIGYRLLPYGLSRKKTSLEAGRLLKQLVAQETGVTVTDISLQKGDNGAPQLSISGTNVYCSISHKNNFVVAAYSAEYPIGVDVENLESDKDYLRIREHYSNAFLHGVTTKEAFFYRWTLAEAYAKASGQPLLEVLAQPFEPTDNLHYTTISNFLVCTYVDSNKDKFQRPKVILL</sequence>
<protein>
    <submittedName>
        <fullName evidence="2">Phosphopantetheinyl transferase related enzyme</fullName>
    </submittedName>
</protein>
<dbReference type="GO" id="GO:0008897">
    <property type="term" value="F:holo-[acyl-carrier-protein] synthase activity"/>
    <property type="evidence" value="ECO:0007669"/>
    <property type="project" value="InterPro"/>
</dbReference>
<reference evidence="2 3" key="1">
    <citation type="journal article" date="2011" name="Front. Microbiol.">
        <title>Genomic signatures of strain selection and enhancement in Bacillus atrophaeus var. globigii, a historical biowarfare simulant.</title>
        <authorList>
            <person name="Gibbons H.S."/>
            <person name="Broomall S.M."/>
            <person name="McNew L.A."/>
            <person name="Daligault H."/>
            <person name="Chapman C."/>
            <person name="Bruce D."/>
            <person name="Karavis M."/>
            <person name="Krepps M."/>
            <person name="McGregor P.A."/>
            <person name="Hong C."/>
            <person name="Park K.H."/>
            <person name="Akmal A."/>
            <person name="Feldman A."/>
            <person name="Lin J.S."/>
            <person name="Chang W.E."/>
            <person name="Higgs B.W."/>
            <person name="Demirev P."/>
            <person name="Lindquist J."/>
            <person name="Liem A."/>
            <person name="Fochler E."/>
            <person name="Read T.D."/>
            <person name="Tapia R."/>
            <person name="Johnson S."/>
            <person name="Bishop-Lilly K.A."/>
            <person name="Detter C."/>
            <person name="Han C."/>
            <person name="Sozhamannan S."/>
            <person name="Rosenzweig C.N."/>
            <person name="Skowronski E.W."/>
        </authorList>
    </citation>
    <scope>NUCLEOTIDE SEQUENCE [LARGE SCALE GENOMIC DNA]</scope>
    <source>
        <strain evidence="2 3">TPS4-2</strain>
    </source>
</reference>
<dbReference type="AlphaFoldDB" id="A0A432YS55"/>
<dbReference type="Proteomes" id="UP000288361">
    <property type="component" value="Unassembled WGS sequence"/>
</dbReference>
<evidence type="ECO:0000313" key="2">
    <source>
        <dbReference type="EMBL" id="RUO64460.1"/>
    </source>
</evidence>
<name>A0A432YS55_9GAMM</name>
<dbReference type="InterPro" id="IPR050559">
    <property type="entry name" value="P-Pant_transferase_sf"/>
</dbReference>
<dbReference type="GO" id="GO:0000287">
    <property type="term" value="F:magnesium ion binding"/>
    <property type="evidence" value="ECO:0007669"/>
    <property type="project" value="InterPro"/>
</dbReference>
<dbReference type="PANTHER" id="PTHR12215:SF10">
    <property type="entry name" value="L-AMINOADIPATE-SEMIALDEHYDE DEHYDROGENASE-PHOSPHOPANTETHEINYL TRANSFERASE"/>
    <property type="match status" value="1"/>
</dbReference>
<comment type="caution">
    <text evidence="2">The sequence shown here is derived from an EMBL/GenBank/DDBJ whole genome shotgun (WGS) entry which is preliminary data.</text>
</comment>
<dbReference type="SUPFAM" id="SSF56214">
    <property type="entry name" value="4'-phosphopantetheinyl transferase"/>
    <property type="match status" value="2"/>
</dbReference>
<accession>A0A432YS55</accession>